<dbReference type="PROSITE" id="PS00097">
    <property type="entry name" value="CARBAMOYLTRANSFERASE"/>
    <property type="match status" value="1"/>
</dbReference>
<accession>T0YEN2</accession>
<name>T0YEN2_9ZZZZ</name>
<dbReference type="AlphaFoldDB" id="T0YEN2"/>
<dbReference type="PRINTS" id="PR00100">
    <property type="entry name" value="AOTCASE"/>
</dbReference>
<dbReference type="Gene3D" id="3.40.50.1370">
    <property type="entry name" value="Aspartate/ornithine carbamoyltransferase"/>
    <property type="match status" value="2"/>
</dbReference>
<dbReference type="Pfam" id="PF02729">
    <property type="entry name" value="OTCace_N"/>
    <property type="match status" value="1"/>
</dbReference>
<evidence type="ECO:0000313" key="3">
    <source>
        <dbReference type="EMBL" id="EQD30307.1"/>
    </source>
</evidence>
<reference evidence="3" key="2">
    <citation type="journal article" date="2014" name="ISME J.">
        <title>Microbial stratification in low pH oxic and suboxic macroscopic growths along an acid mine drainage.</title>
        <authorList>
            <person name="Mendez-Garcia C."/>
            <person name="Mesa V."/>
            <person name="Sprenger R.R."/>
            <person name="Richter M."/>
            <person name="Diez M.S."/>
            <person name="Solano J."/>
            <person name="Bargiela R."/>
            <person name="Golyshina O.V."/>
            <person name="Manteca A."/>
            <person name="Ramos J.L."/>
            <person name="Gallego J.R."/>
            <person name="Llorente I."/>
            <person name="Martins Dos Santos V.A."/>
            <person name="Jensen O.N."/>
            <person name="Pelaez A.I."/>
            <person name="Sanchez J."/>
            <person name="Ferrer M."/>
        </authorList>
    </citation>
    <scope>NUCLEOTIDE SEQUENCE</scope>
</reference>
<organism evidence="3">
    <name type="scientific">mine drainage metagenome</name>
    <dbReference type="NCBI Taxonomy" id="410659"/>
    <lineage>
        <taxon>unclassified sequences</taxon>
        <taxon>metagenomes</taxon>
        <taxon>ecological metagenomes</taxon>
    </lineage>
</organism>
<dbReference type="InterPro" id="IPR036901">
    <property type="entry name" value="Asp/Orn_carbamoylTrfase_sf"/>
</dbReference>
<dbReference type="PANTHER" id="PTHR45753:SF6">
    <property type="entry name" value="ASPARTATE CARBAMOYLTRANSFERASE"/>
    <property type="match status" value="1"/>
</dbReference>
<dbReference type="GO" id="GO:0006520">
    <property type="term" value="P:amino acid metabolic process"/>
    <property type="evidence" value="ECO:0007669"/>
    <property type="project" value="InterPro"/>
</dbReference>
<feature type="domain" description="Aspartate/ornithine carbamoyltransferase carbamoyl-P binding" evidence="2">
    <location>
        <begin position="2"/>
        <end position="109"/>
    </location>
</feature>
<gene>
    <name evidence="3" type="ORF">B1B_18468</name>
</gene>
<dbReference type="InterPro" id="IPR006130">
    <property type="entry name" value="Asp/Orn_carbamoylTrfase"/>
</dbReference>
<sequence>RTLDGRLVAMAFFEPSTRTRLSFEAAVQRLGGRCVTIADPAATSMRKGETLSDTIRMIASYSDALILRHPNSGAARLAADVSDRPVINAGDGSHQHPTQTLTDLAAIQEARGTLSGLRIAVLGDLKYGRAVHSLIWALALFGNEIILT</sequence>
<dbReference type="GO" id="GO:0016597">
    <property type="term" value="F:amino acid binding"/>
    <property type="evidence" value="ECO:0007669"/>
    <property type="project" value="InterPro"/>
</dbReference>
<comment type="caution">
    <text evidence="3">The sequence shown here is derived from an EMBL/GenBank/DDBJ whole genome shotgun (WGS) entry which is preliminary data.</text>
</comment>
<feature type="non-terminal residue" evidence="3">
    <location>
        <position position="148"/>
    </location>
</feature>
<reference evidence="3" key="1">
    <citation type="submission" date="2013-08" db="EMBL/GenBank/DDBJ databases">
        <authorList>
            <person name="Mendez C."/>
            <person name="Richter M."/>
            <person name="Ferrer M."/>
            <person name="Sanchez J."/>
        </authorList>
    </citation>
    <scope>NUCLEOTIDE SEQUENCE</scope>
</reference>
<dbReference type="PRINTS" id="PR00101">
    <property type="entry name" value="ATCASE"/>
</dbReference>
<dbReference type="SUPFAM" id="SSF53671">
    <property type="entry name" value="Aspartate/ornithine carbamoyltransferase"/>
    <property type="match status" value="1"/>
</dbReference>
<dbReference type="GO" id="GO:0016743">
    <property type="term" value="F:carboxyl- or carbamoyltransferase activity"/>
    <property type="evidence" value="ECO:0007669"/>
    <property type="project" value="InterPro"/>
</dbReference>
<dbReference type="PANTHER" id="PTHR45753">
    <property type="entry name" value="ORNITHINE CARBAMOYLTRANSFERASE, MITOCHONDRIAL"/>
    <property type="match status" value="1"/>
</dbReference>
<protein>
    <submittedName>
        <fullName evidence="3">Aspartate carbamoyltransferase catalytic subunit</fullName>
    </submittedName>
</protein>
<evidence type="ECO:0000256" key="1">
    <source>
        <dbReference type="ARBA" id="ARBA00022679"/>
    </source>
</evidence>
<proteinExistence type="predicted"/>
<feature type="non-terminal residue" evidence="3">
    <location>
        <position position="1"/>
    </location>
</feature>
<dbReference type="EMBL" id="AUZY01012358">
    <property type="protein sequence ID" value="EQD30307.1"/>
    <property type="molecule type" value="Genomic_DNA"/>
</dbReference>
<dbReference type="InterPro" id="IPR006132">
    <property type="entry name" value="Asp/Orn_carbamoyltranf_P-bd"/>
</dbReference>
<keyword evidence="1 3" id="KW-0808">Transferase</keyword>
<evidence type="ECO:0000259" key="2">
    <source>
        <dbReference type="Pfam" id="PF02729"/>
    </source>
</evidence>